<dbReference type="EMBL" id="JAGINU010000001">
    <property type="protein sequence ID" value="MBP2370550.1"/>
    <property type="molecule type" value="Genomic_DNA"/>
</dbReference>
<dbReference type="Gene3D" id="3.40.30.10">
    <property type="entry name" value="Glutaredoxin"/>
    <property type="match status" value="1"/>
</dbReference>
<dbReference type="GO" id="GO:0140824">
    <property type="term" value="F:thioredoxin-dependent peroxiredoxin activity"/>
    <property type="evidence" value="ECO:0007669"/>
    <property type="project" value="UniProtKB-EC"/>
</dbReference>
<dbReference type="PANTHER" id="PTHR42801">
    <property type="entry name" value="THIOREDOXIN-DEPENDENT PEROXIDE REDUCTASE"/>
    <property type="match status" value="1"/>
</dbReference>
<organism evidence="14 15">
    <name type="scientific">Pseudonocardia parietis</name>
    <dbReference type="NCBI Taxonomy" id="570936"/>
    <lineage>
        <taxon>Bacteria</taxon>
        <taxon>Bacillati</taxon>
        <taxon>Actinomycetota</taxon>
        <taxon>Actinomycetes</taxon>
        <taxon>Pseudonocardiales</taxon>
        <taxon>Pseudonocardiaceae</taxon>
        <taxon>Pseudonocardia</taxon>
    </lineage>
</organism>
<evidence type="ECO:0000256" key="6">
    <source>
        <dbReference type="ARBA" id="ARBA00023002"/>
    </source>
</evidence>
<evidence type="ECO:0000256" key="10">
    <source>
        <dbReference type="ARBA" id="ARBA00038489"/>
    </source>
</evidence>
<proteinExistence type="inferred from homology"/>
<evidence type="ECO:0000259" key="13">
    <source>
        <dbReference type="PROSITE" id="PS51352"/>
    </source>
</evidence>
<sequence length="155" mass="16878">MSTRLQAGDTAPDFTLDDADGTPVSLAAHKGRKVIVYFYPAASTPGCTKEACDFRDHLAELNEAGIDVLGISPNKPEKLAKFRDAEGLTFPLLSDPERTVLTEWGAFGEKMMYGKTVTGVIRSTFLVAEDGTIADAKYNVKATGHVAKLRRDWKI</sequence>
<comment type="similarity">
    <text evidence="10">Belongs to the peroxiredoxin family. BCP/PrxQ subfamily.</text>
</comment>
<gene>
    <name evidence="14" type="ORF">JOF36_006246</name>
</gene>
<dbReference type="InterPro" id="IPR024706">
    <property type="entry name" value="Peroxiredoxin_AhpC-typ"/>
</dbReference>
<keyword evidence="6 14" id="KW-0560">Oxidoreductase</keyword>
<comment type="caution">
    <text evidence="14">The sequence shown here is derived from an EMBL/GenBank/DDBJ whole genome shotgun (WGS) entry which is preliminary data.</text>
</comment>
<evidence type="ECO:0000256" key="9">
    <source>
        <dbReference type="ARBA" id="ARBA00032824"/>
    </source>
</evidence>
<keyword evidence="7" id="KW-1015">Disulfide bond</keyword>
<evidence type="ECO:0000256" key="1">
    <source>
        <dbReference type="ARBA" id="ARBA00003330"/>
    </source>
</evidence>
<dbReference type="PROSITE" id="PS51352">
    <property type="entry name" value="THIOREDOXIN_2"/>
    <property type="match status" value="1"/>
</dbReference>
<dbReference type="PANTHER" id="PTHR42801:SF4">
    <property type="entry name" value="AHPC_TSA FAMILY PROTEIN"/>
    <property type="match status" value="1"/>
</dbReference>
<dbReference type="Pfam" id="PF00578">
    <property type="entry name" value="AhpC-TSA"/>
    <property type="match status" value="1"/>
</dbReference>
<dbReference type="RefSeq" id="WP_210033907.1">
    <property type="nucleotide sequence ID" value="NZ_JAGINU010000001.1"/>
</dbReference>
<keyword evidence="8" id="KW-0676">Redox-active center</keyword>
<name>A0ABS4W2W4_9PSEU</name>
<evidence type="ECO:0000256" key="8">
    <source>
        <dbReference type="ARBA" id="ARBA00023284"/>
    </source>
</evidence>
<comment type="function">
    <text evidence="1">Thiol-specific peroxidase that catalyzes the reduction of hydrogen peroxide and organic hydroperoxides to water and alcohols, respectively. Plays a role in cell protection against oxidative stress by detoxifying peroxides and as sensor of hydrogen peroxide-mediated signaling events.</text>
</comment>
<dbReference type="EC" id="1.11.1.24" evidence="3"/>
<dbReference type="InterPro" id="IPR036249">
    <property type="entry name" value="Thioredoxin-like_sf"/>
</dbReference>
<evidence type="ECO:0000256" key="11">
    <source>
        <dbReference type="ARBA" id="ARBA00041373"/>
    </source>
</evidence>
<evidence type="ECO:0000256" key="3">
    <source>
        <dbReference type="ARBA" id="ARBA00013017"/>
    </source>
</evidence>
<keyword evidence="4 14" id="KW-0575">Peroxidase</keyword>
<feature type="domain" description="Thioredoxin" evidence="13">
    <location>
        <begin position="5"/>
        <end position="155"/>
    </location>
</feature>
<evidence type="ECO:0000256" key="4">
    <source>
        <dbReference type="ARBA" id="ARBA00022559"/>
    </source>
</evidence>
<evidence type="ECO:0000256" key="2">
    <source>
        <dbReference type="ARBA" id="ARBA00011245"/>
    </source>
</evidence>
<protein>
    <recommendedName>
        <fullName evidence="3">thioredoxin-dependent peroxiredoxin</fullName>
        <ecNumber evidence="3">1.11.1.24</ecNumber>
    </recommendedName>
    <alternativeName>
        <fullName evidence="11">Bacterioferritin comigratory protein</fullName>
    </alternativeName>
    <alternativeName>
        <fullName evidence="9">Thioredoxin peroxidase</fullName>
    </alternativeName>
</protein>
<accession>A0ABS4W2W4</accession>
<evidence type="ECO:0000256" key="5">
    <source>
        <dbReference type="ARBA" id="ARBA00022862"/>
    </source>
</evidence>
<dbReference type="InterPro" id="IPR050924">
    <property type="entry name" value="Peroxiredoxin_BCP/PrxQ"/>
</dbReference>
<evidence type="ECO:0000256" key="12">
    <source>
        <dbReference type="ARBA" id="ARBA00049091"/>
    </source>
</evidence>
<dbReference type="PIRSF" id="PIRSF000239">
    <property type="entry name" value="AHPC"/>
    <property type="match status" value="1"/>
</dbReference>
<comment type="catalytic activity">
    <reaction evidence="12">
        <text>a hydroperoxide + [thioredoxin]-dithiol = an alcohol + [thioredoxin]-disulfide + H2O</text>
        <dbReference type="Rhea" id="RHEA:62620"/>
        <dbReference type="Rhea" id="RHEA-COMP:10698"/>
        <dbReference type="Rhea" id="RHEA-COMP:10700"/>
        <dbReference type="ChEBI" id="CHEBI:15377"/>
        <dbReference type="ChEBI" id="CHEBI:29950"/>
        <dbReference type="ChEBI" id="CHEBI:30879"/>
        <dbReference type="ChEBI" id="CHEBI:35924"/>
        <dbReference type="ChEBI" id="CHEBI:50058"/>
        <dbReference type="EC" id="1.11.1.24"/>
    </reaction>
</comment>
<dbReference type="InterPro" id="IPR000866">
    <property type="entry name" value="AhpC/TSA"/>
</dbReference>
<comment type="subunit">
    <text evidence="2">Monomer.</text>
</comment>
<reference evidence="14 15" key="1">
    <citation type="submission" date="2021-03" db="EMBL/GenBank/DDBJ databases">
        <title>Sequencing the genomes of 1000 actinobacteria strains.</title>
        <authorList>
            <person name="Klenk H.-P."/>
        </authorList>
    </citation>
    <scope>NUCLEOTIDE SEQUENCE [LARGE SCALE GENOMIC DNA]</scope>
    <source>
        <strain evidence="14 15">DSM 45256</strain>
    </source>
</reference>
<dbReference type="NCBIfam" id="NF006960">
    <property type="entry name" value="PRK09437.1"/>
    <property type="match status" value="1"/>
</dbReference>
<keyword evidence="5" id="KW-0049">Antioxidant</keyword>
<dbReference type="SUPFAM" id="SSF52833">
    <property type="entry name" value="Thioredoxin-like"/>
    <property type="match status" value="1"/>
</dbReference>
<evidence type="ECO:0000256" key="7">
    <source>
        <dbReference type="ARBA" id="ARBA00023157"/>
    </source>
</evidence>
<evidence type="ECO:0000313" key="14">
    <source>
        <dbReference type="EMBL" id="MBP2370550.1"/>
    </source>
</evidence>
<dbReference type="Proteomes" id="UP001519295">
    <property type="component" value="Unassembled WGS sequence"/>
</dbReference>
<evidence type="ECO:0000313" key="15">
    <source>
        <dbReference type="Proteomes" id="UP001519295"/>
    </source>
</evidence>
<dbReference type="CDD" id="cd03017">
    <property type="entry name" value="PRX_BCP"/>
    <property type="match status" value="1"/>
</dbReference>
<keyword evidence="15" id="KW-1185">Reference proteome</keyword>
<dbReference type="InterPro" id="IPR013766">
    <property type="entry name" value="Thioredoxin_domain"/>
</dbReference>